<accession>A0ACB9DL46</accession>
<dbReference type="Proteomes" id="UP001055879">
    <property type="component" value="Linkage Group LG03"/>
</dbReference>
<organism evidence="1 2">
    <name type="scientific">Arctium lappa</name>
    <name type="common">Greater burdock</name>
    <name type="synonym">Lappa major</name>
    <dbReference type="NCBI Taxonomy" id="4217"/>
    <lineage>
        <taxon>Eukaryota</taxon>
        <taxon>Viridiplantae</taxon>
        <taxon>Streptophyta</taxon>
        <taxon>Embryophyta</taxon>
        <taxon>Tracheophyta</taxon>
        <taxon>Spermatophyta</taxon>
        <taxon>Magnoliopsida</taxon>
        <taxon>eudicotyledons</taxon>
        <taxon>Gunneridae</taxon>
        <taxon>Pentapetalae</taxon>
        <taxon>asterids</taxon>
        <taxon>campanulids</taxon>
        <taxon>Asterales</taxon>
        <taxon>Asteraceae</taxon>
        <taxon>Carduoideae</taxon>
        <taxon>Cardueae</taxon>
        <taxon>Arctiinae</taxon>
        <taxon>Arctium</taxon>
    </lineage>
</organism>
<evidence type="ECO:0000313" key="1">
    <source>
        <dbReference type="EMBL" id="KAI3747257.1"/>
    </source>
</evidence>
<sequence length="96" mass="9905">MCRFGEEREVGLWVRGDRLDGEPIGEGGIGGGSSATDGDRLGVATDRGSAVAVGYGGVVISEPKEKARGRGWCTEERERGFGREGIGGGRPIGVIG</sequence>
<protein>
    <submittedName>
        <fullName evidence="1">Uncharacterized protein</fullName>
    </submittedName>
</protein>
<proteinExistence type="predicted"/>
<reference evidence="2" key="1">
    <citation type="journal article" date="2022" name="Mol. Ecol. Resour.">
        <title>The genomes of chicory, endive, great burdock and yacon provide insights into Asteraceae palaeo-polyploidization history and plant inulin production.</title>
        <authorList>
            <person name="Fan W."/>
            <person name="Wang S."/>
            <person name="Wang H."/>
            <person name="Wang A."/>
            <person name="Jiang F."/>
            <person name="Liu H."/>
            <person name="Zhao H."/>
            <person name="Xu D."/>
            <person name="Zhang Y."/>
        </authorList>
    </citation>
    <scope>NUCLEOTIDE SEQUENCE [LARGE SCALE GENOMIC DNA]</scope>
    <source>
        <strain evidence="2">cv. Niubang</strain>
    </source>
</reference>
<dbReference type="EMBL" id="CM042049">
    <property type="protein sequence ID" value="KAI3747257.1"/>
    <property type="molecule type" value="Genomic_DNA"/>
</dbReference>
<comment type="caution">
    <text evidence="1">The sequence shown here is derived from an EMBL/GenBank/DDBJ whole genome shotgun (WGS) entry which is preliminary data.</text>
</comment>
<keyword evidence="2" id="KW-1185">Reference proteome</keyword>
<name>A0ACB9DL46_ARCLA</name>
<reference evidence="1 2" key="2">
    <citation type="journal article" date="2022" name="Mol. Ecol. Resour.">
        <title>The genomes of chicory, endive, great burdock and yacon provide insights into Asteraceae paleo-polyploidization history and plant inulin production.</title>
        <authorList>
            <person name="Fan W."/>
            <person name="Wang S."/>
            <person name="Wang H."/>
            <person name="Wang A."/>
            <person name="Jiang F."/>
            <person name="Liu H."/>
            <person name="Zhao H."/>
            <person name="Xu D."/>
            <person name="Zhang Y."/>
        </authorList>
    </citation>
    <scope>NUCLEOTIDE SEQUENCE [LARGE SCALE GENOMIC DNA]</scope>
    <source>
        <strain evidence="2">cv. Niubang</strain>
    </source>
</reference>
<evidence type="ECO:0000313" key="2">
    <source>
        <dbReference type="Proteomes" id="UP001055879"/>
    </source>
</evidence>
<gene>
    <name evidence="1" type="ORF">L6452_09710</name>
</gene>